<evidence type="ECO:0000256" key="1">
    <source>
        <dbReference type="SAM" id="MobiDB-lite"/>
    </source>
</evidence>
<keyword evidence="3" id="KW-1185">Reference proteome</keyword>
<dbReference type="EMBL" id="JAGFBS010000013">
    <property type="protein sequence ID" value="KAG6375851.1"/>
    <property type="molecule type" value="Genomic_DNA"/>
</dbReference>
<evidence type="ECO:0000313" key="3">
    <source>
        <dbReference type="Proteomes" id="UP000683000"/>
    </source>
</evidence>
<feature type="compositionally biased region" description="Low complexity" evidence="1">
    <location>
        <begin position="86"/>
        <end position="97"/>
    </location>
</feature>
<sequence length="207" mass="22594">MTLPCITFKLGPVLVPSSRSERIFQAQTVALGKVEIRTEEDLSRFKSLYLVHPWVDFLLDRQPVGSILETLPEESTDVQSSTIGELPSLPGPSTTPLAAPRLRTRTAQFASRFGLSFGRQAATRPRDGDGASLRPPSSLSQTDKQTRALRMLARLSQPFSALLLTPSGNVAAYRRVATERAITVQVEEITPAVLNKLIEGVSVLDVL</sequence>
<reference evidence="2" key="1">
    <citation type="submission" date="2021-03" db="EMBL/GenBank/DDBJ databases">
        <title>Evolutionary innovations through gain and loss of genes in the ectomycorrhizal Boletales.</title>
        <authorList>
            <person name="Wu G."/>
            <person name="Miyauchi S."/>
            <person name="Morin E."/>
            <person name="Yang Z.-L."/>
            <person name="Xu J."/>
            <person name="Martin F.M."/>
        </authorList>
    </citation>
    <scope>NUCLEOTIDE SEQUENCE</scope>
    <source>
        <strain evidence="2">BR01</strain>
    </source>
</reference>
<protein>
    <submittedName>
        <fullName evidence="2">Uncharacterized protein</fullName>
    </submittedName>
</protein>
<proteinExistence type="predicted"/>
<dbReference type="AlphaFoldDB" id="A0A8I2YPQ6"/>
<comment type="caution">
    <text evidence="2">The sequence shown here is derived from an EMBL/GenBank/DDBJ whole genome shotgun (WGS) entry which is preliminary data.</text>
</comment>
<feature type="region of interest" description="Disordered" evidence="1">
    <location>
        <begin position="120"/>
        <end position="144"/>
    </location>
</feature>
<evidence type="ECO:0000313" key="2">
    <source>
        <dbReference type="EMBL" id="KAG6375851.1"/>
    </source>
</evidence>
<name>A0A8I2YPQ6_9AGAM</name>
<dbReference type="OrthoDB" id="2658394at2759"/>
<organism evidence="2 3">
    <name type="scientific">Boletus reticuloceps</name>
    <dbReference type="NCBI Taxonomy" id="495285"/>
    <lineage>
        <taxon>Eukaryota</taxon>
        <taxon>Fungi</taxon>
        <taxon>Dikarya</taxon>
        <taxon>Basidiomycota</taxon>
        <taxon>Agaricomycotina</taxon>
        <taxon>Agaricomycetes</taxon>
        <taxon>Agaricomycetidae</taxon>
        <taxon>Boletales</taxon>
        <taxon>Boletineae</taxon>
        <taxon>Boletaceae</taxon>
        <taxon>Boletoideae</taxon>
        <taxon>Boletus</taxon>
    </lineage>
</organism>
<accession>A0A8I2YPQ6</accession>
<dbReference type="Proteomes" id="UP000683000">
    <property type="component" value="Unassembled WGS sequence"/>
</dbReference>
<feature type="region of interest" description="Disordered" evidence="1">
    <location>
        <begin position="76"/>
        <end position="98"/>
    </location>
</feature>
<gene>
    <name evidence="2" type="ORF">JVT61DRAFT_2710</name>
</gene>